<keyword evidence="2" id="KW-1185">Reference proteome</keyword>
<evidence type="ECO:0000313" key="2">
    <source>
        <dbReference type="Proteomes" id="UP000824120"/>
    </source>
</evidence>
<protein>
    <submittedName>
        <fullName evidence="1">Uncharacterized protein</fullName>
    </submittedName>
</protein>
<name>A0A9J5YLN0_SOLCO</name>
<reference evidence="1 2" key="1">
    <citation type="submission" date="2020-09" db="EMBL/GenBank/DDBJ databases">
        <title>De no assembly of potato wild relative species, Solanum commersonii.</title>
        <authorList>
            <person name="Cho K."/>
        </authorList>
    </citation>
    <scope>NUCLEOTIDE SEQUENCE [LARGE SCALE GENOMIC DNA]</scope>
    <source>
        <strain evidence="1">LZ3.2</strain>
        <tissue evidence="1">Leaf</tissue>
    </source>
</reference>
<organism evidence="1 2">
    <name type="scientific">Solanum commersonii</name>
    <name type="common">Commerson's wild potato</name>
    <name type="synonym">Commerson's nightshade</name>
    <dbReference type="NCBI Taxonomy" id="4109"/>
    <lineage>
        <taxon>Eukaryota</taxon>
        <taxon>Viridiplantae</taxon>
        <taxon>Streptophyta</taxon>
        <taxon>Embryophyta</taxon>
        <taxon>Tracheophyta</taxon>
        <taxon>Spermatophyta</taxon>
        <taxon>Magnoliopsida</taxon>
        <taxon>eudicotyledons</taxon>
        <taxon>Gunneridae</taxon>
        <taxon>Pentapetalae</taxon>
        <taxon>asterids</taxon>
        <taxon>lamiids</taxon>
        <taxon>Solanales</taxon>
        <taxon>Solanaceae</taxon>
        <taxon>Solanoideae</taxon>
        <taxon>Solaneae</taxon>
        <taxon>Solanum</taxon>
    </lineage>
</organism>
<dbReference type="AlphaFoldDB" id="A0A9J5YLN0"/>
<dbReference type="Proteomes" id="UP000824120">
    <property type="component" value="Chromosome 6"/>
</dbReference>
<gene>
    <name evidence="1" type="ORF">H5410_031962</name>
</gene>
<accession>A0A9J5YLN0</accession>
<dbReference type="EMBL" id="JACXVP010000006">
    <property type="protein sequence ID" value="KAG5600592.1"/>
    <property type="molecule type" value="Genomic_DNA"/>
</dbReference>
<sequence>MEPVGHHGQNDPFSRLNEPHSKQIRHFVDFSYAIVHGILLIQNFVTSFNTLAMEPIGPDDQIGPF</sequence>
<evidence type="ECO:0000313" key="1">
    <source>
        <dbReference type="EMBL" id="KAG5600592.1"/>
    </source>
</evidence>
<comment type="caution">
    <text evidence="1">The sequence shown here is derived from an EMBL/GenBank/DDBJ whole genome shotgun (WGS) entry which is preliminary data.</text>
</comment>
<proteinExistence type="predicted"/>